<feature type="non-terminal residue" evidence="9">
    <location>
        <position position="83"/>
    </location>
</feature>
<sequence>MFRLLSSKKVAPSRAKSRSKKTKPEVIDVEEEDKNKTLMIDMHSTLVDPGPDLVMCDEGHRIKNSGAAICQALKSIKTRRRVV</sequence>
<dbReference type="GO" id="GO:0005634">
    <property type="term" value="C:nucleus"/>
    <property type="evidence" value="ECO:0007669"/>
    <property type="project" value="UniProtKB-SubCell"/>
</dbReference>
<dbReference type="InterPro" id="IPR038718">
    <property type="entry name" value="SNF2-like_sf"/>
</dbReference>
<dbReference type="Gene3D" id="3.40.50.10810">
    <property type="entry name" value="Tandem AAA-ATPase domain"/>
    <property type="match status" value="1"/>
</dbReference>
<keyword evidence="3" id="KW-0547">Nucleotide-binding</keyword>
<evidence type="ECO:0000256" key="3">
    <source>
        <dbReference type="ARBA" id="ARBA00022741"/>
    </source>
</evidence>
<accession>A0A0B7C2J1</accession>
<dbReference type="GO" id="GO:0004386">
    <property type="term" value="F:helicase activity"/>
    <property type="evidence" value="ECO:0007669"/>
    <property type="project" value="UniProtKB-KW"/>
</dbReference>
<evidence type="ECO:0000256" key="6">
    <source>
        <dbReference type="ARBA" id="ARBA00023125"/>
    </source>
</evidence>
<name>A0A0B7C2J1_9EUPU</name>
<keyword evidence="5" id="KW-0067">ATP-binding</keyword>
<dbReference type="GO" id="GO:0003677">
    <property type="term" value="F:DNA binding"/>
    <property type="evidence" value="ECO:0007669"/>
    <property type="project" value="UniProtKB-KW"/>
</dbReference>
<dbReference type="PANTHER" id="PTHR45797:SF1">
    <property type="entry name" value="HELICASE ARIP4"/>
    <property type="match status" value="1"/>
</dbReference>
<dbReference type="InterPro" id="IPR044574">
    <property type="entry name" value="ARIP4-like"/>
</dbReference>
<keyword evidence="4" id="KW-0347">Helicase</keyword>
<evidence type="ECO:0008006" key="10">
    <source>
        <dbReference type="Google" id="ProtNLM"/>
    </source>
</evidence>
<organism evidence="9">
    <name type="scientific">Arion vulgaris</name>
    <dbReference type="NCBI Taxonomy" id="1028688"/>
    <lineage>
        <taxon>Eukaryota</taxon>
        <taxon>Metazoa</taxon>
        <taxon>Spiralia</taxon>
        <taxon>Lophotrochozoa</taxon>
        <taxon>Mollusca</taxon>
        <taxon>Gastropoda</taxon>
        <taxon>Heterobranchia</taxon>
        <taxon>Euthyneura</taxon>
        <taxon>Panpulmonata</taxon>
        <taxon>Eupulmonata</taxon>
        <taxon>Stylommatophora</taxon>
        <taxon>Helicina</taxon>
        <taxon>Arionoidea</taxon>
        <taxon>Arionidae</taxon>
        <taxon>Arion</taxon>
    </lineage>
</organism>
<proteinExistence type="inferred from homology"/>
<keyword evidence="4" id="KW-0378">Hydrolase</keyword>
<protein>
    <recommendedName>
        <fullName evidence="10">SNF2 N-terminal domain-containing protein</fullName>
    </recommendedName>
</protein>
<dbReference type="GO" id="GO:0005524">
    <property type="term" value="F:ATP binding"/>
    <property type="evidence" value="ECO:0007669"/>
    <property type="project" value="UniProtKB-KW"/>
</dbReference>
<keyword evidence="6" id="KW-0238">DNA-binding</keyword>
<comment type="similarity">
    <text evidence="2">Belongs to the SNF2/RAD54 helicase family.</text>
</comment>
<keyword evidence="7" id="KW-0539">Nucleus</keyword>
<dbReference type="InterPro" id="IPR027417">
    <property type="entry name" value="P-loop_NTPase"/>
</dbReference>
<evidence type="ECO:0000256" key="5">
    <source>
        <dbReference type="ARBA" id="ARBA00022840"/>
    </source>
</evidence>
<evidence type="ECO:0000256" key="4">
    <source>
        <dbReference type="ARBA" id="ARBA00022806"/>
    </source>
</evidence>
<dbReference type="EMBL" id="HACG01052531">
    <property type="protein sequence ID" value="CEK99402.1"/>
    <property type="molecule type" value="Transcribed_RNA"/>
</dbReference>
<dbReference type="SUPFAM" id="SSF52540">
    <property type="entry name" value="P-loop containing nucleoside triphosphate hydrolases"/>
    <property type="match status" value="1"/>
</dbReference>
<evidence type="ECO:0000313" key="9">
    <source>
        <dbReference type="EMBL" id="CEK99402.1"/>
    </source>
</evidence>
<dbReference type="GO" id="GO:0016887">
    <property type="term" value="F:ATP hydrolysis activity"/>
    <property type="evidence" value="ECO:0007669"/>
    <property type="project" value="InterPro"/>
</dbReference>
<evidence type="ECO:0000256" key="1">
    <source>
        <dbReference type="ARBA" id="ARBA00004123"/>
    </source>
</evidence>
<comment type="subcellular location">
    <subcellularLocation>
        <location evidence="1">Nucleus</location>
    </subcellularLocation>
</comment>
<feature type="region of interest" description="Disordered" evidence="8">
    <location>
        <begin position="1"/>
        <end position="26"/>
    </location>
</feature>
<evidence type="ECO:0000256" key="8">
    <source>
        <dbReference type="SAM" id="MobiDB-lite"/>
    </source>
</evidence>
<dbReference type="PANTHER" id="PTHR45797">
    <property type="entry name" value="RAD54-LIKE"/>
    <property type="match status" value="1"/>
</dbReference>
<evidence type="ECO:0000256" key="7">
    <source>
        <dbReference type="ARBA" id="ARBA00023242"/>
    </source>
</evidence>
<dbReference type="AlphaFoldDB" id="A0A0B7C2J1"/>
<evidence type="ECO:0000256" key="2">
    <source>
        <dbReference type="ARBA" id="ARBA00007025"/>
    </source>
</evidence>
<gene>
    <name evidence="9" type="primary">ORF221183</name>
</gene>
<reference evidence="9" key="1">
    <citation type="submission" date="2014-12" db="EMBL/GenBank/DDBJ databases">
        <title>Insight into the proteome of Arion vulgaris.</title>
        <authorList>
            <person name="Aradska J."/>
            <person name="Bulat T."/>
            <person name="Smidak R."/>
            <person name="Sarate P."/>
            <person name="Gangsoo J."/>
            <person name="Sialana F."/>
            <person name="Bilban M."/>
            <person name="Lubec G."/>
        </authorList>
    </citation>
    <scope>NUCLEOTIDE SEQUENCE</scope>
    <source>
        <tissue evidence="9">Skin</tissue>
    </source>
</reference>